<evidence type="ECO:0000313" key="3">
    <source>
        <dbReference type="Proteomes" id="UP001175226"/>
    </source>
</evidence>
<feature type="non-terminal residue" evidence="2">
    <location>
        <position position="76"/>
    </location>
</feature>
<accession>A0AA39J3F5</accession>
<protein>
    <recommendedName>
        <fullName evidence="4">Secreted protein</fullName>
    </recommendedName>
</protein>
<feature type="chain" id="PRO_5041421147" description="Secreted protein" evidence="1">
    <location>
        <begin position="29"/>
        <end position="76"/>
    </location>
</feature>
<evidence type="ECO:0000313" key="2">
    <source>
        <dbReference type="EMBL" id="KAK0435415.1"/>
    </source>
</evidence>
<dbReference type="EMBL" id="JAUEPT010000063">
    <property type="protein sequence ID" value="KAK0435415.1"/>
    <property type="molecule type" value="Genomic_DNA"/>
</dbReference>
<gene>
    <name evidence="2" type="ORF">EV421DRAFT_1836055</name>
</gene>
<evidence type="ECO:0008006" key="4">
    <source>
        <dbReference type="Google" id="ProtNLM"/>
    </source>
</evidence>
<proteinExistence type="predicted"/>
<evidence type="ECO:0000256" key="1">
    <source>
        <dbReference type="SAM" id="SignalP"/>
    </source>
</evidence>
<feature type="signal peptide" evidence="1">
    <location>
        <begin position="1"/>
        <end position="28"/>
    </location>
</feature>
<reference evidence="2" key="1">
    <citation type="submission" date="2023-06" db="EMBL/GenBank/DDBJ databases">
        <authorList>
            <consortium name="Lawrence Berkeley National Laboratory"/>
            <person name="Ahrendt S."/>
            <person name="Sahu N."/>
            <person name="Indic B."/>
            <person name="Wong-Bajracharya J."/>
            <person name="Merenyi Z."/>
            <person name="Ke H.-M."/>
            <person name="Monk M."/>
            <person name="Kocsube S."/>
            <person name="Drula E."/>
            <person name="Lipzen A."/>
            <person name="Balint B."/>
            <person name="Henrissat B."/>
            <person name="Andreopoulos B."/>
            <person name="Martin F.M."/>
            <person name="Harder C.B."/>
            <person name="Rigling D."/>
            <person name="Ford K.L."/>
            <person name="Foster G.D."/>
            <person name="Pangilinan J."/>
            <person name="Papanicolaou A."/>
            <person name="Barry K."/>
            <person name="LaButti K."/>
            <person name="Viragh M."/>
            <person name="Koriabine M."/>
            <person name="Yan M."/>
            <person name="Riley R."/>
            <person name="Champramary S."/>
            <person name="Plett K.L."/>
            <person name="Tsai I.J."/>
            <person name="Slot J."/>
            <person name="Sipos G."/>
            <person name="Plett J."/>
            <person name="Nagy L.G."/>
            <person name="Grigoriev I.V."/>
        </authorList>
    </citation>
    <scope>NUCLEOTIDE SEQUENCE</scope>
    <source>
        <strain evidence="2">FPL87.14</strain>
    </source>
</reference>
<comment type="caution">
    <text evidence="2">The sequence shown here is derived from an EMBL/GenBank/DDBJ whole genome shotgun (WGS) entry which is preliminary data.</text>
</comment>
<sequence length="76" mass="9002">MFHGRRVGTWMPLRLYVISVSILGSVSPCSSSTSISTTFYHPEDGWWLRIRRHLWPQERKTQHWKSDREDVTGDRS</sequence>
<organism evidence="2 3">
    <name type="scientific">Armillaria borealis</name>
    <dbReference type="NCBI Taxonomy" id="47425"/>
    <lineage>
        <taxon>Eukaryota</taxon>
        <taxon>Fungi</taxon>
        <taxon>Dikarya</taxon>
        <taxon>Basidiomycota</taxon>
        <taxon>Agaricomycotina</taxon>
        <taxon>Agaricomycetes</taxon>
        <taxon>Agaricomycetidae</taxon>
        <taxon>Agaricales</taxon>
        <taxon>Marasmiineae</taxon>
        <taxon>Physalacriaceae</taxon>
        <taxon>Armillaria</taxon>
    </lineage>
</organism>
<keyword evidence="3" id="KW-1185">Reference proteome</keyword>
<dbReference type="AlphaFoldDB" id="A0AA39J3F5"/>
<dbReference type="Proteomes" id="UP001175226">
    <property type="component" value="Unassembled WGS sequence"/>
</dbReference>
<name>A0AA39J3F5_9AGAR</name>
<keyword evidence="1" id="KW-0732">Signal</keyword>